<name>A0A5R9J5J5_9PROT</name>
<dbReference type="PANTHER" id="PTHR36154">
    <property type="entry name" value="DNA-BINDING TRANSCRIPTIONAL ACTIVATOR ALPA"/>
    <property type="match status" value="1"/>
</dbReference>
<dbReference type="OrthoDB" id="1525365at2"/>
<evidence type="ECO:0000313" key="1">
    <source>
        <dbReference type="EMBL" id="TLU70891.1"/>
    </source>
</evidence>
<reference evidence="1 2" key="1">
    <citation type="submission" date="2019-05" db="EMBL/GenBank/DDBJ databases">
        <authorList>
            <person name="Pankratov T."/>
            <person name="Grouzdev D."/>
        </authorList>
    </citation>
    <scope>NUCLEOTIDE SEQUENCE [LARGE SCALE GENOMIC DNA]</scope>
    <source>
        <strain evidence="1 2">KEBCLARHB70R</strain>
    </source>
</reference>
<dbReference type="EMBL" id="VCDI01000010">
    <property type="protein sequence ID" value="TLU70891.1"/>
    <property type="molecule type" value="Genomic_DNA"/>
</dbReference>
<dbReference type="Gene3D" id="1.10.238.160">
    <property type="match status" value="1"/>
</dbReference>
<keyword evidence="2" id="KW-1185">Reference proteome</keyword>
<protein>
    <submittedName>
        <fullName evidence="1">AlpA family phage regulatory protein</fullName>
    </submittedName>
</protein>
<dbReference type="InterPro" id="IPR052931">
    <property type="entry name" value="Prophage_regulatory_activator"/>
</dbReference>
<dbReference type="Proteomes" id="UP000305654">
    <property type="component" value="Unassembled WGS sequence"/>
</dbReference>
<dbReference type="PANTHER" id="PTHR36154:SF1">
    <property type="entry name" value="DNA-BINDING TRANSCRIPTIONAL ACTIVATOR ALPA"/>
    <property type="match status" value="1"/>
</dbReference>
<dbReference type="Pfam" id="PF05930">
    <property type="entry name" value="Phage_AlpA"/>
    <property type="match status" value="1"/>
</dbReference>
<dbReference type="InterPro" id="IPR010260">
    <property type="entry name" value="AlpA"/>
</dbReference>
<comment type="caution">
    <text evidence="1">The sequence shown here is derived from an EMBL/GenBank/DDBJ whole genome shotgun (WGS) entry which is preliminary data.</text>
</comment>
<dbReference type="AlphaFoldDB" id="A0A5R9J5J5"/>
<proteinExistence type="predicted"/>
<accession>A0A5R9J5J5</accession>
<evidence type="ECO:0000313" key="2">
    <source>
        <dbReference type="Proteomes" id="UP000305654"/>
    </source>
</evidence>
<organism evidence="1 2">
    <name type="scientific">Lichenicoccus roseus</name>
    <dbReference type="NCBI Taxonomy" id="2683649"/>
    <lineage>
        <taxon>Bacteria</taxon>
        <taxon>Pseudomonadati</taxon>
        <taxon>Pseudomonadota</taxon>
        <taxon>Alphaproteobacteria</taxon>
        <taxon>Acetobacterales</taxon>
        <taxon>Acetobacteraceae</taxon>
        <taxon>Lichenicoccus</taxon>
    </lineage>
</organism>
<gene>
    <name evidence="1" type="ORF">FE263_20125</name>
</gene>
<sequence>MTALLPDAILPGDRLISIHEVKARVGLGQSTIYARMATGAFPKARPLGPRTVRWVEREIDAWVAAIVTGQDHAADRRQA</sequence>